<name>A0A2P2MZB9_RHIMU</name>
<proteinExistence type="predicted"/>
<evidence type="ECO:0000313" key="1">
    <source>
        <dbReference type="EMBL" id="MBX35570.1"/>
    </source>
</evidence>
<organism evidence="1">
    <name type="scientific">Rhizophora mucronata</name>
    <name type="common">Asiatic mangrove</name>
    <dbReference type="NCBI Taxonomy" id="61149"/>
    <lineage>
        <taxon>Eukaryota</taxon>
        <taxon>Viridiplantae</taxon>
        <taxon>Streptophyta</taxon>
        <taxon>Embryophyta</taxon>
        <taxon>Tracheophyta</taxon>
        <taxon>Spermatophyta</taxon>
        <taxon>Magnoliopsida</taxon>
        <taxon>eudicotyledons</taxon>
        <taxon>Gunneridae</taxon>
        <taxon>Pentapetalae</taxon>
        <taxon>rosids</taxon>
        <taxon>fabids</taxon>
        <taxon>Malpighiales</taxon>
        <taxon>Rhizophoraceae</taxon>
        <taxon>Rhizophora</taxon>
    </lineage>
</organism>
<sequence length="68" mass="7649">MCFISLAWHPTSKGHSSLSALFARPPGKSFLCSLPTTSQKPTKRTPKTRPRMFVKLPRTLESTTMMKL</sequence>
<protein>
    <submittedName>
        <fullName evidence="1">Uncharacterized protein</fullName>
    </submittedName>
</protein>
<reference evidence="1" key="1">
    <citation type="submission" date="2018-02" db="EMBL/GenBank/DDBJ databases">
        <title>Rhizophora mucronata_Transcriptome.</title>
        <authorList>
            <person name="Meera S.P."/>
            <person name="Sreeshan A."/>
            <person name="Augustine A."/>
        </authorList>
    </citation>
    <scope>NUCLEOTIDE SEQUENCE</scope>
    <source>
        <tissue evidence="1">Leaf</tissue>
    </source>
</reference>
<accession>A0A2P2MZB9</accession>
<dbReference type="AlphaFoldDB" id="A0A2P2MZB9"/>
<dbReference type="EMBL" id="GGEC01055086">
    <property type="protein sequence ID" value="MBX35570.1"/>
    <property type="molecule type" value="Transcribed_RNA"/>
</dbReference>